<sequence length="124" mass="13518">MLSPFAASQHLNTPAYVVCGIRGHKQEDPGPRDVREGQGGVGADSLHDDLRLEGKDKACQHDEKEVEGKQNAKTQEKDQCEGQGKRDVREGQGVVGVDSLHDDLRLGGKDKAGQRAILQTNWGY</sequence>
<gene>
    <name evidence="2" type="ORF">ZEAMMB73_Zm00001d010327</name>
</gene>
<organism evidence="2">
    <name type="scientific">Zea mays</name>
    <name type="common">Maize</name>
    <dbReference type="NCBI Taxonomy" id="4577"/>
    <lineage>
        <taxon>Eukaryota</taxon>
        <taxon>Viridiplantae</taxon>
        <taxon>Streptophyta</taxon>
        <taxon>Embryophyta</taxon>
        <taxon>Tracheophyta</taxon>
        <taxon>Spermatophyta</taxon>
        <taxon>Magnoliopsida</taxon>
        <taxon>Liliopsida</taxon>
        <taxon>Poales</taxon>
        <taxon>Poaceae</taxon>
        <taxon>PACMAD clade</taxon>
        <taxon>Panicoideae</taxon>
        <taxon>Andropogonodae</taxon>
        <taxon>Andropogoneae</taxon>
        <taxon>Tripsacinae</taxon>
        <taxon>Zea</taxon>
    </lineage>
</organism>
<feature type="region of interest" description="Disordered" evidence="1">
    <location>
        <begin position="22"/>
        <end position="91"/>
    </location>
</feature>
<evidence type="ECO:0000313" key="2">
    <source>
        <dbReference type="EMBL" id="AQK93890.1"/>
    </source>
</evidence>
<reference evidence="2" key="1">
    <citation type="submission" date="2015-12" db="EMBL/GenBank/DDBJ databases">
        <title>Update maize B73 reference genome by single molecule sequencing technologies.</title>
        <authorList>
            <consortium name="Maize Genome Sequencing Project"/>
            <person name="Ware D."/>
        </authorList>
    </citation>
    <scope>NUCLEOTIDE SEQUENCE</scope>
    <source>
        <tissue evidence="2">Seedling</tissue>
    </source>
</reference>
<feature type="compositionally biased region" description="Basic and acidic residues" evidence="1">
    <location>
        <begin position="24"/>
        <end position="36"/>
    </location>
</feature>
<proteinExistence type="predicted"/>
<name>A0A1D6FQJ1_MAIZE</name>
<dbReference type="AlphaFoldDB" id="A0A1D6FQJ1"/>
<dbReference type="PaxDb" id="4577-AC209860.3_FGP001"/>
<protein>
    <submittedName>
        <fullName evidence="2">Uncharacterized protein</fullName>
    </submittedName>
</protein>
<dbReference type="InParanoid" id="A0A1D6FQJ1"/>
<dbReference type="EMBL" id="CM000784">
    <property type="protein sequence ID" value="AQK93890.1"/>
    <property type="molecule type" value="Genomic_DNA"/>
</dbReference>
<accession>A0A1D6FQJ1</accession>
<feature type="compositionally biased region" description="Basic and acidic residues" evidence="1">
    <location>
        <begin position="45"/>
        <end position="90"/>
    </location>
</feature>
<evidence type="ECO:0000256" key="1">
    <source>
        <dbReference type="SAM" id="MobiDB-lite"/>
    </source>
</evidence>